<gene>
    <name evidence="2" type="ORF">I7X39_19540</name>
</gene>
<accession>A0A931NI91</accession>
<evidence type="ECO:0000313" key="3">
    <source>
        <dbReference type="Proteomes" id="UP000613266"/>
    </source>
</evidence>
<sequence>MRHWLLLFVLLLAAYGLWQLGNRRSLRRAGRHALRILALALLLLGLLVLAYYSNALKLL</sequence>
<dbReference type="Proteomes" id="UP000613266">
    <property type="component" value="Unassembled WGS sequence"/>
</dbReference>
<evidence type="ECO:0000313" key="2">
    <source>
        <dbReference type="EMBL" id="MBH9579091.1"/>
    </source>
</evidence>
<name>A0A931NI91_9BURK</name>
<organism evidence="2 3">
    <name type="scientific">Inhella proteolytica</name>
    <dbReference type="NCBI Taxonomy" id="2795029"/>
    <lineage>
        <taxon>Bacteria</taxon>
        <taxon>Pseudomonadati</taxon>
        <taxon>Pseudomonadota</taxon>
        <taxon>Betaproteobacteria</taxon>
        <taxon>Burkholderiales</taxon>
        <taxon>Sphaerotilaceae</taxon>
        <taxon>Inhella</taxon>
    </lineage>
</organism>
<dbReference type="AlphaFoldDB" id="A0A931NI91"/>
<keyword evidence="1" id="KW-0812">Transmembrane</keyword>
<dbReference type="EMBL" id="JAEDAK010000017">
    <property type="protein sequence ID" value="MBH9579091.1"/>
    <property type="molecule type" value="Genomic_DNA"/>
</dbReference>
<comment type="caution">
    <text evidence="2">The sequence shown here is derived from an EMBL/GenBank/DDBJ whole genome shotgun (WGS) entry which is preliminary data.</text>
</comment>
<feature type="transmembrane region" description="Helical" evidence="1">
    <location>
        <begin position="32"/>
        <end position="52"/>
    </location>
</feature>
<keyword evidence="1" id="KW-1133">Transmembrane helix</keyword>
<keyword evidence="1" id="KW-0472">Membrane</keyword>
<protein>
    <submittedName>
        <fullName evidence="2">Uncharacterized protein</fullName>
    </submittedName>
</protein>
<proteinExistence type="predicted"/>
<evidence type="ECO:0000256" key="1">
    <source>
        <dbReference type="SAM" id="Phobius"/>
    </source>
</evidence>
<keyword evidence="3" id="KW-1185">Reference proteome</keyword>
<reference evidence="2" key="1">
    <citation type="submission" date="2020-12" db="EMBL/GenBank/DDBJ databases">
        <title>The genome sequence of Inhella sp. 1Y17.</title>
        <authorList>
            <person name="Liu Y."/>
        </authorList>
    </citation>
    <scope>NUCLEOTIDE SEQUENCE</scope>
    <source>
        <strain evidence="2">1Y17</strain>
    </source>
</reference>
<dbReference type="RefSeq" id="WP_198112858.1">
    <property type="nucleotide sequence ID" value="NZ_JAEDAK010000017.1"/>
</dbReference>